<dbReference type="Gene3D" id="3.40.50.2000">
    <property type="entry name" value="Glycogen Phosphorylase B"/>
    <property type="match status" value="2"/>
</dbReference>
<dbReference type="Proteomes" id="UP000004881">
    <property type="component" value="Unassembled WGS sequence"/>
</dbReference>
<evidence type="ECO:0000259" key="2">
    <source>
        <dbReference type="Pfam" id="PF06722"/>
    </source>
</evidence>
<dbReference type="EMBL" id="BAFD01000031">
    <property type="protein sequence ID" value="GAB42933.1"/>
    <property type="molecule type" value="Genomic_DNA"/>
</dbReference>
<feature type="region of interest" description="Disordered" evidence="1">
    <location>
        <begin position="52"/>
        <end position="73"/>
    </location>
</feature>
<proteinExistence type="predicted"/>
<dbReference type="RefSeq" id="WP_004019713.1">
    <property type="nucleotide sequence ID" value="NZ_BAFD01000031.1"/>
</dbReference>
<evidence type="ECO:0000313" key="4">
    <source>
        <dbReference type="Proteomes" id="UP000004881"/>
    </source>
</evidence>
<dbReference type="InterPro" id="IPR002213">
    <property type="entry name" value="UDP_glucos_trans"/>
</dbReference>
<feature type="domain" description="Erythromycin biosynthesis protein CIII-like C-terminal" evidence="2">
    <location>
        <begin position="286"/>
        <end position="421"/>
    </location>
</feature>
<evidence type="ECO:0000313" key="3">
    <source>
        <dbReference type="EMBL" id="GAB42933.1"/>
    </source>
</evidence>
<accession>A0ABQ0HAP0</accession>
<dbReference type="CDD" id="cd03784">
    <property type="entry name" value="GT1_Gtf-like"/>
    <property type="match status" value="1"/>
</dbReference>
<dbReference type="SUPFAM" id="SSF53756">
    <property type="entry name" value="UDP-Glycosyltransferase/glycogen phosphorylase"/>
    <property type="match status" value="1"/>
</dbReference>
<keyword evidence="4" id="KW-1185">Reference proteome</keyword>
<dbReference type="PANTHER" id="PTHR48050:SF13">
    <property type="entry name" value="STEROL 3-BETA-GLUCOSYLTRANSFERASE UGT80A2"/>
    <property type="match status" value="1"/>
</dbReference>
<comment type="caution">
    <text evidence="3">The sequence shown here is derived from an EMBL/GenBank/DDBJ whole genome shotgun (WGS) entry which is preliminary data.</text>
</comment>
<feature type="compositionally biased region" description="Low complexity" evidence="1">
    <location>
        <begin position="428"/>
        <end position="440"/>
    </location>
</feature>
<sequence length="448" mass="48275">MSTYLMCSTPLAGHVGPVIAVGRTLVDRGHTVIVVTGSRFTDQVAAAGMIPHPLDGTADLDERDPDSFTPDRDRYRGLTLSRYQVQCTFIDPLADQARAVDSALRDHDVGAVLCDGTFAGIIPLLSRPASRRPPVLGLGTIPLAQTSPHVAPFNSGLRPMNGPAGRMRNRLAHLVVRRVLFASTQRRARELARGAGGSLDHFILDLSRAFDRFVQLGPAEFEYPRPDLPADTVFAGPVLDRRAQPPDDARTMPPWWSELLDDDRPIVHVTQGTLDNHDFSQLVEPTLTGLADMDVRVVVSTGGADPRSVIPTGNATVSRYLDYDALLPRTSVMITNGGYGGVLHALSHSVPVVVAPGGEDKPEVAARVRHFGVGVDLGTRRPSPRQISDAVASVLADDELTGRCARMARAIADYDPARVVSTQLADLTTANRTTRPATPRSGNTQEEH</sequence>
<dbReference type="Pfam" id="PF06722">
    <property type="entry name" value="EryCIII-like_C"/>
    <property type="match status" value="1"/>
</dbReference>
<feature type="region of interest" description="Disordered" evidence="1">
    <location>
        <begin position="426"/>
        <end position="448"/>
    </location>
</feature>
<gene>
    <name evidence="3" type="ORF">GOTRE_031_00080</name>
</gene>
<organism evidence="3 4">
    <name type="scientific">Gordonia terrae NBRC 100016</name>
    <dbReference type="NCBI Taxonomy" id="1089454"/>
    <lineage>
        <taxon>Bacteria</taxon>
        <taxon>Bacillati</taxon>
        <taxon>Actinomycetota</taxon>
        <taxon>Actinomycetes</taxon>
        <taxon>Mycobacteriales</taxon>
        <taxon>Gordoniaceae</taxon>
        <taxon>Gordonia</taxon>
    </lineage>
</organism>
<dbReference type="InterPro" id="IPR050426">
    <property type="entry name" value="Glycosyltransferase_28"/>
</dbReference>
<dbReference type="InterPro" id="IPR010610">
    <property type="entry name" value="EryCIII-like_C"/>
</dbReference>
<protein>
    <submittedName>
        <fullName evidence="3">Glycosyltransferase</fullName>
    </submittedName>
</protein>
<evidence type="ECO:0000256" key="1">
    <source>
        <dbReference type="SAM" id="MobiDB-lite"/>
    </source>
</evidence>
<dbReference type="GeneID" id="32686746"/>
<dbReference type="PANTHER" id="PTHR48050">
    <property type="entry name" value="STEROL 3-BETA-GLUCOSYLTRANSFERASE"/>
    <property type="match status" value="1"/>
</dbReference>
<name>A0ABQ0HAP0_9ACTN</name>
<reference evidence="3 4" key="1">
    <citation type="submission" date="2012-02" db="EMBL/GenBank/DDBJ databases">
        <title>Whole genome shotgun sequence of Gordonia terrae NBRC 100016.</title>
        <authorList>
            <person name="Takarada H."/>
            <person name="Hosoyama A."/>
            <person name="Tsuchikane K."/>
            <person name="Katsumata H."/>
            <person name="Yamazaki S."/>
            <person name="Fujita N."/>
        </authorList>
    </citation>
    <scope>NUCLEOTIDE SEQUENCE [LARGE SCALE GENOMIC DNA]</scope>
    <source>
        <strain evidence="3 4">NBRC 100016</strain>
    </source>
</reference>